<dbReference type="InterPro" id="IPR035100">
    <property type="entry name" value="TF_IIS-typ"/>
</dbReference>
<keyword evidence="5 7" id="KW-0539">Nucleus</keyword>
<dbReference type="Gene3D" id="1.20.930.10">
    <property type="entry name" value="Conserved domain common to transcription factors TFIIS, elongin A, CRSP70"/>
    <property type="match status" value="1"/>
</dbReference>
<feature type="compositionally biased region" description="Low complexity" evidence="9">
    <location>
        <begin position="91"/>
        <end position="104"/>
    </location>
</feature>
<dbReference type="GO" id="GO:0008270">
    <property type="term" value="F:zinc ion binding"/>
    <property type="evidence" value="ECO:0007669"/>
    <property type="project" value="UniProtKB-UniRule"/>
</dbReference>
<dbReference type="Pfam" id="PF07500">
    <property type="entry name" value="TFIIS_M"/>
    <property type="match status" value="1"/>
</dbReference>
<protein>
    <recommendedName>
        <fullName evidence="8">Transcription elongation factor</fullName>
    </recommendedName>
</protein>
<dbReference type="Gene3D" id="2.20.25.10">
    <property type="match status" value="1"/>
</dbReference>
<dbReference type="InterPro" id="IPR001222">
    <property type="entry name" value="Znf_TFIIS"/>
</dbReference>
<keyword evidence="3 6" id="KW-0863">Zinc-finger</keyword>
<dbReference type="InterPro" id="IPR035441">
    <property type="entry name" value="TFIIS/LEDGF_dom_sf"/>
</dbReference>
<keyword evidence="2 8" id="KW-0479">Metal-binding</keyword>
<feature type="domain" description="TFIIS central" evidence="12">
    <location>
        <begin position="193"/>
        <end position="308"/>
    </location>
</feature>
<keyword evidence="14" id="KW-1185">Reference proteome</keyword>
<dbReference type="InterPro" id="IPR006289">
    <property type="entry name" value="TFSII"/>
</dbReference>
<keyword evidence="13" id="KW-0648">Protein biosynthesis</keyword>
<dbReference type="Proteomes" id="UP000242474">
    <property type="component" value="Unassembled WGS sequence"/>
</dbReference>
<keyword evidence="8" id="KW-0805">Transcription regulation</keyword>
<dbReference type="FunFam" id="2.20.25.10:FF:000001">
    <property type="entry name" value="Probable Transcription elongation factor S-II"/>
    <property type="match status" value="1"/>
</dbReference>
<keyword evidence="13" id="KW-0251">Elongation factor</keyword>
<dbReference type="SMART" id="SM00510">
    <property type="entry name" value="TFS2M"/>
    <property type="match status" value="1"/>
</dbReference>
<dbReference type="SUPFAM" id="SSF57783">
    <property type="entry name" value="Zinc beta-ribbon"/>
    <property type="match status" value="1"/>
</dbReference>
<evidence type="ECO:0000256" key="6">
    <source>
        <dbReference type="PROSITE-ProRule" id="PRU00472"/>
    </source>
</evidence>
<feature type="compositionally biased region" description="Polar residues" evidence="9">
    <location>
        <begin position="111"/>
        <end position="137"/>
    </location>
</feature>
<dbReference type="PROSITE" id="PS51133">
    <property type="entry name" value="ZF_TFIIS_2"/>
    <property type="match status" value="1"/>
</dbReference>
<feature type="region of interest" description="Disordered" evidence="9">
    <location>
        <begin position="85"/>
        <end position="152"/>
    </location>
</feature>
<dbReference type="SMART" id="SM00440">
    <property type="entry name" value="ZnF_C2C2"/>
    <property type="match status" value="1"/>
</dbReference>
<gene>
    <name evidence="13" type="ORF">COEREDRAFT_80702</name>
</gene>
<dbReference type="PROSITE" id="PS51319">
    <property type="entry name" value="TFIIS_N"/>
    <property type="match status" value="1"/>
</dbReference>
<keyword evidence="8" id="KW-0804">Transcription</keyword>
<evidence type="ECO:0000259" key="11">
    <source>
        <dbReference type="PROSITE" id="PS51319"/>
    </source>
</evidence>
<dbReference type="GO" id="GO:0006368">
    <property type="term" value="P:transcription elongation by RNA polymerase II"/>
    <property type="evidence" value="ECO:0007669"/>
    <property type="project" value="InterPro"/>
</dbReference>
<dbReference type="AlphaFoldDB" id="A0A2G5BD83"/>
<feature type="domain" description="TFIIS-type" evidence="10">
    <location>
        <begin position="311"/>
        <end position="351"/>
    </location>
</feature>
<dbReference type="PANTHER" id="PTHR11477">
    <property type="entry name" value="TRANSCRIPTION FACTOR S-II ZINC FINGER DOMAIN-CONTAINING PROTEIN"/>
    <property type="match status" value="1"/>
</dbReference>
<dbReference type="PROSITE" id="PS51321">
    <property type="entry name" value="TFIIS_CENTRAL"/>
    <property type="match status" value="1"/>
</dbReference>
<keyword evidence="4 8" id="KW-0862">Zinc</keyword>
<dbReference type="FunFam" id="1.10.472.30:FF:000003">
    <property type="entry name" value="Transcription elongation factor S-II"/>
    <property type="match status" value="1"/>
</dbReference>
<dbReference type="InterPro" id="IPR003618">
    <property type="entry name" value="TFIIS_cen_dom"/>
</dbReference>
<dbReference type="PIRSF" id="PIRSF006704">
    <property type="entry name" value="TF_IIS"/>
    <property type="match status" value="1"/>
</dbReference>
<dbReference type="CDD" id="cd13749">
    <property type="entry name" value="Zn-ribbon_TFIIS"/>
    <property type="match status" value="1"/>
</dbReference>
<evidence type="ECO:0000256" key="2">
    <source>
        <dbReference type="ARBA" id="ARBA00022723"/>
    </source>
</evidence>
<dbReference type="GO" id="GO:0003677">
    <property type="term" value="F:DNA binding"/>
    <property type="evidence" value="ECO:0007669"/>
    <property type="project" value="UniProtKB-KW"/>
</dbReference>
<dbReference type="GO" id="GO:0005634">
    <property type="term" value="C:nucleus"/>
    <property type="evidence" value="ECO:0007669"/>
    <property type="project" value="UniProtKB-SubCell"/>
</dbReference>
<evidence type="ECO:0000256" key="1">
    <source>
        <dbReference type="ARBA" id="ARBA00004123"/>
    </source>
</evidence>
<evidence type="ECO:0000256" key="7">
    <source>
        <dbReference type="PROSITE-ProRule" id="PRU00649"/>
    </source>
</evidence>
<proteinExistence type="inferred from homology"/>
<dbReference type="NCBIfam" id="TIGR01385">
    <property type="entry name" value="TFSII"/>
    <property type="match status" value="1"/>
</dbReference>
<dbReference type="InterPro" id="IPR017923">
    <property type="entry name" value="TFIIS_N"/>
</dbReference>
<comment type="similarity">
    <text evidence="8">Belongs to the TFS-II family.</text>
</comment>
<dbReference type="SUPFAM" id="SSF46942">
    <property type="entry name" value="Elongation factor TFIIS domain 2"/>
    <property type="match status" value="1"/>
</dbReference>
<accession>A0A2G5BD83</accession>
<name>A0A2G5BD83_COERN</name>
<comment type="function">
    <text evidence="8">Necessary for efficient RNA polymerase II transcription elongation past template-encoded arresting sites.</text>
</comment>
<evidence type="ECO:0000259" key="10">
    <source>
        <dbReference type="PROSITE" id="PS51133"/>
    </source>
</evidence>
<evidence type="ECO:0000256" key="4">
    <source>
        <dbReference type="ARBA" id="ARBA00022833"/>
    </source>
</evidence>
<dbReference type="STRING" id="763665.A0A2G5BD83"/>
<evidence type="ECO:0000313" key="13">
    <source>
        <dbReference type="EMBL" id="PIA16963.1"/>
    </source>
</evidence>
<reference evidence="13 14" key="1">
    <citation type="journal article" date="2015" name="Genome Biol. Evol.">
        <title>Phylogenomic analyses indicate that early fungi evolved digesting cell walls of algal ancestors of land plants.</title>
        <authorList>
            <person name="Chang Y."/>
            <person name="Wang S."/>
            <person name="Sekimoto S."/>
            <person name="Aerts A.L."/>
            <person name="Choi C."/>
            <person name="Clum A."/>
            <person name="LaButti K.M."/>
            <person name="Lindquist E.A."/>
            <person name="Yee Ngan C."/>
            <person name="Ohm R.A."/>
            <person name="Salamov A.A."/>
            <person name="Grigoriev I.V."/>
            <person name="Spatafora J.W."/>
            <person name="Berbee M.L."/>
        </authorList>
    </citation>
    <scope>NUCLEOTIDE SEQUENCE [LARGE SCALE GENOMIC DNA]</scope>
    <source>
        <strain evidence="13 14">NRRL 1564</strain>
    </source>
</reference>
<comment type="subcellular location">
    <subcellularLocation>
        <location evidence="1 7 8">Nucleus</location>
    </subcellularLocation>
</comment>
<evidence type="ECO:0000256" key="9">
    <source>
        <dbReference type="SAM" id="MobiDB-lite"/>
    </source>
</evidence>
<dbReference type="Pfam" id="PF08711">
    <property type="entry name" value="Med26"/>
    <property type="match status" value="1"/>
</dbReference>
<sequence>MSETLNRQAEIKALCKSLGDAQDADNKPELMALLDKLCAVRVDEKLLRATGAGQVVGKLRNNDDSAIAVMAKKVVHKWKKDVMAANSRGVSPASTSRPASRSQTPLPAKSAQDSSRAQFQQLKPATENNSSAISPSAGNGVERTPPKTSSSYTTPIAAAAVSTGSVASTLADSTKPRSAVLDKANIALSGDNTRDKCVEILYNSMASDSNADVELLTKRALGIERIEFDKVKGRTTPAYSARIRSLCLNLRDKKNPDLRANVVDGSISVERFCSMTSEEMASKDLRKTIEKMKEENLFKAKGAGRTEAATDQFKCGRCKQRKCTYYQMQTRSADEPMTTFVTCTVCDNRWKFC</sequence>
<dbReference type="GO" id="GO:0031564">
    <property type="term" value="P:transcription antitermination"/>
    <property type="evidence" value="ECO:0007669"/>
    <property type="project" value="TreeGrafter"/>
</dbReference>
<evidence type="ECO:0000313" key="14">
    <source>
        <dbReference type="Proteomes" id="UP000242474"/>
    </source>
</evidence>
<dbReference type="Pfam" id="PF01096">
    <property type="entry name" value="Zn_ribbon_TFIIS"/>
    <property type="match status" value="1"/>
</dbReference>
<dbReference type="GO" id="GO:0003746">
    <property type="term" value="F:translation elongation factor activity"/>
    <property type="evidence" value="ECO:0007669"/>
    <property type="project" value="UniProtKB-KW"/>
</dbReference>
<dbReference type="GO" id="GO:0006362">
    <property type="term" value="P:transcription elongation by RNA polymerase I"/>
    <property type="evidence" value="ECO:0007669"/>
    <property type="project" value="TreeGrafter"/>
</dbReference>
<evidence type="ECO:0000256" key="8">
    <source>
        <dbReference type="RuleBase" id="RU368078"/>
    </source>
</evidence>
<organism evidence="13 14">
    <name type="scientific">Coemansia reversa (strain ATCC 12441 / NRRL 1564)</name>
    <dbReference type="NCBI Taxonomy" id="763665"/>
    <lineage>
        <taxon>Eukaryota</taxon>
        <taxon>Fungi</taxon>
        <taxon>Fungi incertae sedis</taxon>
        <taxon>Zoopagomycota</taxon>
        <taxon>Kickxellomycotina</taxon>
        <taxon>Kickxellomycetes</taxon>
        <taxon>Kickxellales</taxon>
        <taxon>Kickxellaceae</taxon>
        <taxon>Coemansia</taxon>
    </lineage>
</organism>
<dbReference type="InterPro" id="IPR036575">
    <property type="entry name" value="TFIIS_cen_dom_sf"/>
</dbReference>
<dbReference type="GO" id="GO:0031440">
    <property type="term" value="P:regulation of mRNA 3'-end processing"/>
    <property type="evidence" value="ECO:0007669"/>
    <property type="project" value="TreeGrafter"/>
</dbReference>
<evidence type="ECO:0000256" key="5">
    <source>
        <dbReference type="ARBA" id="ARBA00023242"/>
    </source>
</evidence>
<keyword evidence="8" id="KW-0238">DNA-binding</keyword>
<evidence type="ECO:0000256" key="3">
    <source>
        <dbReference type="ARBA" id="ARBA00022771"/>
    </source>
</evidence>
<dbReference type="SUPFAM" id="SSF47676">
    <property type="entry name" value="Conserved domain common to transcription factors TFIIS, elongin A, CRSP70"/>
    <property type="match status" value="1"/>
</dbReference>
<dbReference type="PANTHER" id="PTHR11477:SF0">
    <property type="entry name" value="IP08861P-RELATED"/>
    <property type="match status" value="1"/>
</dbReference>
<evidence type="ECO:0000259" key="12">
    <source>
        <dbReference type="PROSITE" id="PS51321"/>
    </source>
</evidence>
<dbReference type="Gene3D" id="1.10.472.30">
    <property type="entry name" value="Transcription elongation factor S-II, central domain"/>
    <property type="match status" value="1"/>
</dbReference>
<dbReference type="OrthoDB" id="44867at2759"/>
<dbReference type="PROSITE" id="PS00466">
    <property type="entry name" value="ZF_TFIIS_1"/>
    <property type="match status" value="1"/>
</dbReference>
<feature type="domain" description="TFIIS N-terminal" evidence="11">
    <location>
        <begin position="9"/>
        <end position="85"/>
    </location>
</feature>
<dbReference type="EMBL" id="KZ303496">
    <property type="protein sequence ID" value="PIA16963.1"/>
    <property type="molecule type" value="Genomic_DNA"/>
</dbReference>